<keyword evidence="4" id="KW-1185">Reference proteome</keyword>
<dbReference type="EMBL" id="JARWAF010000009">
    <property type="protein sequence ID" value="MDJ1642754.1"/>
    <property type="molecule type" value="Genomic_DNA"/>
</dbReference>
<accession>A0ABT7DD16</accession>
<organism evidence="3 4">
    <name type="scientific">Streptomyces pakalii</name>
    <dbReference type="NCBI Taxonomy" id="3036494"/>
    <lineage>
        <taxon>Bacteria</taxon>
        <taxon>Bacillati</taxon>
        <taxon>Actinomycetota</taxon>
        <taxon>Actinomycetes</taxon>
        <taxon>Kitasatosporales</taxon>
        <taxon>Streptomycetaceae</taxon>
        <taxon>Streptomyces</taxon>
    </lineage>
</organism>
<evidence type="ECO:0000313" key="3">
    <source>
        <dbReference type="EMBL" id="MDJ1642754.1"/>
    </source>
</evidence>
<dbReference type="Gene3D" id="1.10.287.1060">
    <property type="entry name" value="ESAT-6-like"/>
    <property type="match status" value="1"/>
</dbReference>
<dbReference type="InterPro" id="IPR010310">
    <property type="entry name" value="T7SS_ESAT-6-like"/>
</dbReference>
<feature type="coiled-coil region" evidence="2">
    <location>
        <begin position="20"/>
        <end position="47"/>
    </location>
</feature>
<dbReference type="NCBIfam" id="TIGR03930">
    <property type="entry name" value="WXG100_ESAT6"/>
    <property type="match status" value="1"/>
</dbReference>
<dbReference type="Pfam" id="PF06013">
    <property type="entry name" value="WXG100"/>
    <property type="match status" value="1"/>
</dbReference>
<evidence type="ECO:0000313" key="4">
    <source>
        <dbReference type="Proteomes" id="UP001237194"/>
    </source>
</evidence>
<gene>
    <name evidence="3" type="ORF">P5W92_20435</name>
</gene>
<comment type="similarity">
    <text evidence="1">Belongs to the WXG100 family.</text>
</comment>
<sequence>MADTSDGFIHVQYTHVNSAAENMIEQTRAINTTLNQLEMELNDLKQTWYGSDAEVYTEKQANWDNAVIKMQQLLANHADLLTDVSANYKQTENGLSQLWSEVNIGR</sequence>
<name>A0ABT7DD16_9ACTN</name>
<protein>
    <recommendedName>
        <fullName evidence="1">ESAT-6-like protein</fullName>
    </recommendedName>
</protein>
<reference evidence="3 4" key="1">
    <citation type="submission" date="2023-04" db="EMBL/GenBank/DDBJ databases">
        <title>A novel species of the genus Streptomyces: Streptomyces pakalii sp. nov. isolated from a Mexican soil jungle.</title>
        <authorList>
            <person name="Chavez-Hernandez M.A."/>
            <person name="Ortiz-Alvarez J."/>
            <person name="Villa-Tanaca L."/>
            <person name="Hernandez-Rodriguez C."/>
        </authorList>
    </citation>
    <scope>NUCLEOTIDE SEQUENCE [LARGE SCALE GENOMIC DNA]</scope>
    <source>
        <strain evidence="3 4">ENCB-J15</strain>
    </source>
</reference>
<keyword evidence="2" id="KW-0175">Coiled coil</keyword>
<comment type="caution">
    <text evidence="3">The sequence shown here is derived from an EMBL/GenBank/DDBJ whole genome shotgun (WGS) entry which is preliminary data.</text>
</comment>
<evidence type="ECO:0000256" key="1">
    <source>
        <dbReference type="RuleBase" id="RU362001"/>
    </source>
</evidence>
<dbReference type="SUPFAM" id="SSF140453">
    <property type="entry name" value="EsxAB dimer-like"/>
    <property type="match status" value="1"/>
</dbReference>
<evidence type="ECO:0000256" key="2">
    <source>
        <dbReference type="SAM" id="Coils"/>
    </source>
</evidence>
<proteinExistence type="inferred from homology"/>
<dbReference type="Proteomes" id="UP001237194">
    <property type="component" value="Unassembled WGS sequence"/>
</dbReference>
<dbReference type="InterPro" id="IPR036689">
    <property type="entry name" value="ESAT-6-like_sf"/>
</dbReference>
<dbReference type="RefSeq" id="WP_283896712.1">
    <property type="nucleotide sequence ID" value="NZ_JARWAF010000009.1"/>
</dbReference>